<dbReference type="AlphaFoldDB" id="A0A074S0Z9"/>
<organism evidence="1 2">
    <name type="scientific">Rhizoctonia solani 123E</name>
    <dbReference type="NCBI Taxonomy" id="1423351"/>
    <lineage>
        <taxon>Eukaryota</taxon>
        <taxon>Fungi</taxon>
        <taxon>Dikarya</taxon>
        <taxon>Basidiomycota</taxon>
        <taxon>Agaricomycotina</taxon>
        <taxon>Agaricomycetes</taxon>
        <taxon>Cantharellales</taxon>
        <taxon>Ceratobasidiaceae</taxon>
        <taxon>Rhizoctonia</taxon>
    </lineage>
</organism>
<reference evidence="1 2" key="1">
    <citation type="submission" date="2013-12" db="EMBL/GenBank/DDBJ databases">
        <authorList>
            <person name="Cubeta M."/>
            <person name="Pakala S."/>
            <person name="Fedorova N."/>
            <person name="Thomas E."/>
            <person name="Dean R."/>
            <person name="Jabaji S."/>
            <person name="Neate S."/>
            <person name="Toda T."/>
            <person name="Tavantzis S."/>
            <person name="Vilgalys R."/>
            <person name="Bharathan N."/>
            <person name="Pakala S."/>
            <person name="Losada L.S."/>
            <person name="Zafar N."/>
            <person name="Nierman W."/>
        </authorList>
    </citation>
    <scope>NUCLEOTIDE SEQUENCE [LARGE SCALE GENOMIC DNA]</scope>
    <source>
        <strain evidence="1 2">123E</strain>
    </source>
</reference>
<dbReference type="EMBL" id="AZST01000081">
    <property type="protein sequence ID" value="KEP52919.1"/>
    <property type="molecule type" value="Genomic_DNA"/>
</dbReference>
<comment type="caution">
    <text evidence="1">The sequence shown here is derived from an EMBL/GenBank/DDBJ whole genome shotgun (WGS) entry which is preliminary data.</text>
</comment>
<accession>A0A074S0Z9</accession>
<dbReference type="Proteomes" id="UP000027456">
    <property type="component" value="Unassembled WGS sequence"/>
</dbReference>
<evidence type="ECO:0000313" key="1">
    <source>
        <dbReference type="EMBL" id="KEP52919.1"/>
    </source>
</evidence>
<keyword evidence="2" id="KW-1185">Reference proteome</keyword>
<protein>
    <submittedName>
        <fullName evidence="1">Uncharacterized protein</fullName>
    </submittedName>
</protein>
<proteinExistence type="predicted"/>
<evidence type="ECO:0000313" key="2">
    <source>
        <dbReference type="Proteomes" id="UP000027456"/>
    </source>
</evidence>
<dbReference type="HOGENOM" id="CLU_2279063_0_0_1"/>
<sequence length="102" mass="11271">MACVLYAHVCLKGICPRLAGSSQSSTNGHFLSEVLAVQFCLGGSLPFVHTDSTRLERGIWSEESSSAKIRGPVFIWSHSYWPRAIVMRIAANKQRLPARGRL</sequence>
<name>A0A074S0Z9_9AGAM</name>
<gene>
    <name evidence="1" type="ORF">V565_038120</name>
</gene>